<comment type="similarity">
    <text evidence="1">Belongs to the protein kinase superfamily. TKL Ser/Thr protein kinase family. ROCO subfamily.</text>
</comment>
<dbReference type="Gene3D" id="1.10.510.10">
    <property type="entry name" value="Transferase(Phosphotransferase) domain 1"/>
    <property type="match status" value="1"/>
</dbReference>
<dbReference type="InterPro" id="IPR027417">
    <property type="entry name" value="P-loop_NTPase"/>
</dbReference>
<dbReference type="Gene3D" id="3.40.50.300">
    <property type="entry name" value="P-loop containing nucleotide triphosphate hydrolases"/>
    <property type="match status" value="1"/>
</dbReference>
<accession>A0ABR2KYX6</accession>
<dbReference type="Pfam" id="PF07714">
    <property type="entry name" value="PK_Tyr_Ser-Thr"/>
    <property type="match status" value="1"/>
</dbReference>
<name>A0ABR2KYX6_9EUKA</name>
<evidence type="ECO:0000259" key="4">
    <source>
        <dbReference type="PROSITE" id="PS50011"/>
    </source>
</evidence>
<sequence>MIKKVYKVLLLGSSSRSAMINKAKNLPVESERITGAGMTSFNFELNKDKIVLQLWEAASTEKFRAVLPMYCKDAKGVIFVFDFNQKTTFEDISQLLPATRTNCPPNTSYFLIGVKCETEQERQVSEKEAATFARQNHLKYAKFDKKEESTSIFFNVAKYIYNSTQTPSPPPQQTSPKSTPPPSQKEEEKKKFSFLPLHSKKADNNNDHPNEANSKAENHTKEVIHNQSNNDTKDESQHDHNNTEKETPQTPEQKVQSLSHQLIISQKHEKFYHTKADELERQLKELSEKLEQSMNNEKLLAEKVNYLTKKLHTVTLQKIHQEEAIANNTALQQPKKLPIFSVPDIKQLKELKKLGDEQTSSVTEVLKEEKMILKTFDLSNYTKSNQNQNENVDQTQKSATTENSNDTGNTNITENTDAAENEEHAEGDNDDVSNKLDAFVKEIEILNQIENPHIAKIFGFCYGDSSTKPAELLEYVESSLNDVASQLNTADRIRAIIDISNTMKQVHSKGIIHYTLSPSRILVDGRNRVKLSGFGMANLFDDEILISKSSHQFIAPELIRKEGSYNDKVDVYSFGSILYFVLTGGELPQISKEEIEEGKKAQIPDSINELSRELIEKCWENDSKARPSFADIVEKIENNNFKLIDDFDASQLYF</sequence>
<dbReference type="EMBL" id="JAPFFF010000002">
    <property type="protein sequence ID" value="KAK8896248.1"/>
    <property type="molecule type" value="Genomic_DNA"/>
</dbReference>
<dbReference type="InterPro" id="IPR000719">
    <property type="entry name" value="Prot_kinase_dom"/>
</dbReference>
<evidence type="ECO:0000313" key="5">
    <source>
        <dbReference type="EMBL" id="KAK8896248.1"/>
    </source>
</evidence>
<dbReference type="Proteomes" id="UP001470230">
    <property type="component" value="Unassembled WGS sequence"/>
</dbReference>
<dbReference type="InterPro" id="IPR001245">
    <property type="entry name" value="Ser-Thr/Tyr_kinase_cat_dom"/>
</dbReference>
<evidence type="ECO:0000313" key="6">
    <source>
        <dbReference type="Proteomes" id="UP001470230"/>
    </source>
</evidence>
<dbReference type="InterPro" id="IPR011009">
    <property type="entry name" value="Kinase-like_dom_sf"/>
</dbReference>
<feature type="compositionally biased region" description="Pro residues" evidence="3">
    <location>
        <begin position="167"/>
        <end position="183"/>
    </location>
</feature>
<proteinExistence type="inferred from homology"/>
<dbReference type="SUPFAM" id="SSF56112">
    <property type="entry name" value="Protein kinase-like (PK-like)"/>
    <property type="match status" value="1"/>
</dbReference>
<dbReference type="PROSITE" id="PS50011">
    <property type="entry name" value="PROTEIN_KINASE_DOM"/>
    <property type="match status" value="1"/>
</dbReference>
<evidence type="ECO:0000256" key="1">
    <source>
        <dbReference type="ARBA" id="ARBA00008171"/>
    </source>
</evidence>
<feature type="coiled-coil region" evidence="2">
    <location>
        <begin position="269"/>
        <end position="303"/>
    </location>
</feature>
<dbReference type="InterPro" id="IPR050167">
    <property type="entry name" value="Ser_Thr_protein_kinase"/>
</dbReference>
<keyword evidence="2" id="KW-0175">Coiled coil</keyword>
<dbReference type="PROSITE" id="PS51419">
    <property type="entry name" value="RAB"/>
    <property type="match status" value="1"/>
</dbReference>
<dbReference type="InterPro" id="IPR001806">
    <property type="entry name" value="Small_GTPase"/>
</dbReference>
<feature type="compositionally biased region" description="Basic and acidic residues" evidence="3">
    <location>
        <begin position="200"/>
        <end position="224"/>
    </location>
</feature>
<feature type="domain" description="Protein kinase" evidence="4">
    <location>
        <begin position="348"/>
        <end position="641"/>
    </location>
</feature>
<organism evidence="5 6">
    <name type="scientific">Tritrichomonas musculus</name>
    <dbReference type="NCBI Taxonomy" id="1915356"/>
    <lineage>
        <taxon>Eukaryota</taxon>
        <taxon>Metamonada</taxon>
        <taxon>Parabasalia</taxon>
        <taxon>Tritrichomonadida</taxon>
        <taxon>Tritrichomonadidae</taxon>
        <taxon>Tritrichomonas</taxon>
    </lineage>
</organism>
<dbReference type="SMART" id="SM00175">
    <property type="entry name" value="RAB"/>
    <property type="match status" value="1"/>
</dbReference>
<feature type="compositionally biased region" description="Basic and acidic residues" evidence="3">
    <location>
        <begin position="231"/>
        <end position="247"/>
    </location>
</feature>
<dbReference type="PROSITE" id="PS51421">
    <property type="entry name" value="RAS"/>
    <property type="match status" value="1"/>
</dbReference>
<dbReference type="PANTHER" id="PTHR23257:SF969">
    <property type="entry name" value="INTEGRIN-LINKED PROTEIN KINASE"/>
    <property type="match status" value="1"/>
</dbReference>
<comment type="caution">
    <text evidence="5">The sequence shown here is derived from an EMBL/GenBank/DDBJ whole genome shotgun (WGS) entry which is preliminary data.</text>
</comment>
<feature type="compositionally biased region" description="Polar residues" evidence="3">
    <location>
        <begin position="248"/>
        <end position="258"/>
    </location>
</feature>
<dbReference type="SUPFAM" id="SSF52540">
    <property type="entry name" value="P-loop containing nucleoside triphosphate hydrolases"/>
    <property type="match status" value="1"/>
</dbReference>
<dbReference type="PANTHER" id="PTHR23257">
    <property type="entry name" value="SERINE-THREONINE PROTEIN KINASE"/>
    <property type="match status" value="1"/>
</dbReference>
<gene>
    <name evidence="5" type="ORF">M9Y10_014144</name>
</gene>
<protein>
    <submittedName>
        <fullName evidence="5">Ras- protein Rab-14</fullName>
    </submittedName>
</protein>
<keyword evidence="6" id="KW-1185">Reference proteome</keyword>
<reference evidence="5 6" key="1">
    <citation type="submission" date="2024-04" db="EMBL/GenBank/DDBJ databases">
        <title>Tritrichomonas musculus Genome.</title>
        <authorList>
            <person name="Alves-Ferreira E."/>
            <person name="Grigg M."/>
            <person name="Lorenzi H."/>
            <person name="Galac M."/>
        </authorList>
    </citation>
    <scope>NUCLEOTIDE SEQUENCE [LARGE SCALE GENOMIC DNA]</scope>
    <source>
        <strain evidence="5 6">EAF2021</strain>
    </source>
</reference>
<evidence type="ECO:0000256" key="3">
    <source>
        <dbReference type="SAM" id="MobiDB-lite"/>
    </source>
</evidence>
<evidence type="ECO:0000256" key="2">
    <source>
        <dbReference type="SAM" id="Coils"/>
    </source>
</evidence>
<feature type="region of interest" description="Disordered" evidence="3">
    <location>
        <begin position="163"/>
        <end position="258"/>
    </location>
</feature>
<dbReference type="Pfam" id="PF00071">
    <property type="entry name" value="Ras"/>
    <property type="match status" value="1"/>
</dbReference>
<feature type="region of interest" description="Disordered" evidence="3">
    <location>
        <begin position="382"/>
        <end position="414"/>
    </location>
</feature>